<dbReference type="CDD" id="cd02440">
    <property type="entry name" value="AdoMet_MTases"/>
    <property type="match status" value="1"/>
</dbReference>
<dbReference type="InterPro" id="IPR029063">
    <property type="entry name" value="SAM-dependent_MTases_sf"/>
</dbReference>
<evidence type="ECO:0000313" key="6">
    <source>
        <dbReference type="Proteomes" id="UP000360750"/>
    </source>
</evidence>
<dbReference type="EMBL" id="CAACYD010000007">
    <property type="protein sequence ID" value="VFA89559.1"/>
    <property type="molecule type" value="Genomic_DNA"/>
</dbReference>
<keyword evidence="1" id="KW-0489">Methyltransferase</keyword>
<dbReference type="PANTHER" id="PTHR43861">
    <property type="entry name" value="TRANS-ACONITATE 2-METHYLTRANSFERASE-RELATED"/>
    <property type="match status" value="1"/>
</dbReference>
<dbReference type="Pfam" id="PF13649">
    <property type="entry name" value="Methyltransf_25"/>
    <property type="match status" value="1"/>
</dbReference>
<evidence type="ECO:0000313" key="5">
    <source>
        <dbReference type="EMBL" id="VFA89559.1"/>
    </source>
</evidence>
<dbReference type="PANTHER" id="PTHR43861:SF1">
    <property type="entry name" value="TRANS-ACONITATE 2-METHYLTRANSFERASE"/>
    <property type="match status" value="1"/>
</dbReference>
<feature type="region of interest" description="Disordered" evidence="3">
    <location>
        <begin position="1"/>
        <end position="26"/>
    </location>
</feature>
<organism evidence="5 6">
    <name type="scientific">Gordonia paraffinivorans</name>
    <dbReference type="NCBI Taxonomy" id="175628"/>
    <lineage>
        <taxon>Bacteria</taxon>
        <taxon>Bacillati</taxon>
        <taxon>Actinomycetota</taxon>
        <taxon>Actinomycetes</taxon>
        <taxon>Mycobacteriales</taxon>
        <taxon>Gordoniaceae</taxon>
        <taxon>Gordonia</taxon>
    </lineage>
</organism>
<protein>
    <submittedName>
        <fullName evidence="5">Trans-aconitate 2-methyltransferase</fullName>
    </submittedName>
</protein>
<gene>
    <name evidence="5" type="ORF">NCTC8139_03125</name>
</gene>
<dbReference type="GeneID" id="60751108"/>
<dbReference type="AlphaFoldDB" id="A0ABD7V5I6"/>
<sequence length="298" mass="32106">MATSHRHDDHPEHPPHEHHQHEHPTHSDLAAALDLDAELVGDHLDDAATLIVEALGGPPARIVDLGAGTGSGTEALARRFPDATLLAVDSSPAMTETIDRRARAAGLTDRVTTVVADLDRGLPQMRRPDVIWAAMSLHHIADAGALLRSAATALGSEGVLVIVEMAGLPRFAPDDDAGLRALEDRCHAAAARAGWEALADWTTTIGDAGLEIARDCTIRVERADPAAQVSRYAVHWFSQFRHRLDEPAGMLSRADVELLDTLIDPAQASSLHRRTDLRLVAGRRVWIVRPIRADGGVE</sequence>
<accession>A0ABD7V5I6</accession>
<dbReference type="GO" id="GO:0032259">
    <property type="term" value="P:methylation"/>
    <property type="evidence" value="ECO:0007669"/>
    <property type="project" value="UniProtKB-KW"/>
</dbReference>
<evidence type="ECO:0000256" key="2">
    <source>
        <dbReference type="ARBA" id="ARBA00022679"/>
    </source>
</evidence>
<dbReference type="SUPFAM" id="SSF53335">
    <property type="entry name" value="S-adenosyl-L-methionine-dependent methyltransferases"/>
    <property type="match status" value="1"/>
</dbReference>
<evidence type="ECO:0000256" key="3">
    <source>
        <dbReference type="SAM" id="MobiDB-lite"/>
    </source>
</evidence>
<comment type="caution">
    <text evidence="5">The sequence shown here is derived from an EMBL/GenBank/DDBJ whole genome shotgun (WGS) entry which is preliminary data.</text>
</comment>
<reference evidence="5 6" key="1">
    <citation type="submission" date="2019-02" db="EMBL/GenBank/DDBJ databases">
        <authorList>
            <consortium name="Pathogen Informatics"/>
        </authorList>
    </citation>
    <scope>NUCLEOTIDE SEQUENCE [LARGE SCALE GENOMIC DNA]</scope>
    <source>
        <strain evidence="5 6">3012STDY6756503</strain>
    </source>
</reference>
<dbReference type="Proteomes" id="UP000360750">
    <property type="component" value="Unassembled WGS sequence"/>
</dbReference>
<evidence type="ECO:0000256" key="1">
    <source>
        <dbReference type="ARBA" id="ARBA00022603"/>
    </source>
</evidence>
<evidence type="ECO:0000259" key="4">
    <source>
        <dbReference type="Pfam" id="PF13649"/>
    </source>
</evidence>
<name>A0ABD7V5I6_9ACTN</name>
<dbReference type="RefSeq" id="WP_131734815.1">
    <property type="nucleotide sequence ID" value="NZ_CAACYD010000007.1"/>
</dbReference>
<dbReference type="Gene3D" id="3.40.50.150">
    <property type="entry name" value="Vaccinia Virus protein VP39"/>
    <property type="match status" value="1"/>
</dbReference>
<keyword evidence="2" id="KW-0808">Transferase</keyword>
<dbReference type="GO" id="GO:0008168">
    <property type="term" value="F:methyltransferase activity"/>
    <property type="evidence" value="ECO:0007669"/>
    <property type="project" value="UniProtKB-KW"/>
</dbReference>
<proteinExistence type="predicted"/>
<feature type="domain" description="Methyltransferase" evidence="4">
    <location>
        <begin position="62"/>
        <end position="158"/>
    </location>
</feature>
<dbReference type="InterPro" id="IPR041698">
    <property type="entry name" value="Methyltransf_25"/>
</dbReference>